<dbReference type="EMBL" id="JANPWB010000013">
    <property type="protein sequence ID" value="KAJ1106366.1"/>
    <property type="molecule type" value="Genomic_DNA"/>
</dbReference>
<feature type="compositionally biased region" description="Basic and acidic residues" evidence="1">
    <location>
        <begin position="73"/>
        <end position="87"/>
    </location>
</feature>
<dbReference type="AlphaFoldDB" id="A0AAV7MRJ0"/>
<proteinExistence type="predicted"/>
<name>A0AAV7MRJ0_PLEWA</name>
<evidence type="ECO:0000256" key="1">
    <source>
        <dbReference type="SAM" id="MobiDB-lite"/>
    </source>
</evidence>
<sequence>MPGGSRQGSARTPARPESWSHRASPNEVSRLQQARKEVSRLQQASKEPGPEKAPGKVMRKVGRGLNPSITTNHDTETRRLCREPEVSQRGRISQCTRLQAALSAQKQPAIDWRGLCIREAA</sequence>
<evidence type="ECO:0000313" key="2">
    <source>
        <dbReference type="EMBL" id="KAJ1106366.1"/>
    </source>
</evidence>
<organism evidence="2 3">
    <name type="scientific">Pleurodeles waltl</name>
    <name type="common">Iberian ribbed newt</name>
    <dbReference type="NCBI Taxonomy" id="8319"/>
    <lineage>
        <taxon>Eukaryota</taxon>
        <taxon>Metazoa</taxon>
        <taxon>Chordata</taxon>
        <taxon>Craniata</taxon>
        <taxon>Vertebrata</taxon>
        <taxon>Euteleostomi</taxon>
        <taxon>Amphibia</taxon>
        <taxon>Batrachia</taxon>
        <taxon>Caudata</taxon>
        <taxon>Salamandroidea</taxon>
        <taxon>Salamandridae</taxon>
        <taxon>Pleurodelinae</taxon>
        <taxon>Pleurodeles</taxon>
    </lineage>
</organism>
<dbReference type="Proteomes" id="UP001066276">
    <property type="component" value="Chromosome 9"/>
</dbReference>
<protein>
    <submittedName>
        <fullName evidence="2">Uncharacterized protein</fullName>
    </submittedName>
</protein>
<feature type="compositionally biased region" description="Polar residues" evidence="1">
    <location>
        <begin position="21"/>
        <end position="32"/>
    </location>
</feature>
<evidence type="ECO:0000313" key="3">
    <source>
        <dbReference type="Proteomes" id="UP001066276"/>
    </source>
</evidence>
<feature type="region of interest" description="Disordered" evidence="1">
    <location>
        <begin position="1"/>
        <end position="87"/>
    </location>
</feature>
<comment type="caution">
    <text evidence="2">The sequence shown here is derived from an EMBL/GenBank/DDBJ whole genome shotgun (WGS) entry which is preliminary data.</text>
</comment>
<gene>
    <name evidence="2" type="ORF">NDU88_003767</name>
</gene>
<accession>A0AAV7MRJ0</accession>
<reference evidence="2" key="1">
    <citation type="journal article" date="2022" name="bioRxiv">
        <title>Sequencing and chromosome-scale assembly of the giantPleurodeles waltlgenome.</title>
        <authorList>
            <person name="Brown T."/>
            <person name="Elewa A."/>
            <person name="Iarovenko S."/>
            <person name="Subramanian E."/>
            <person name="Araus A.J."/>
            <person name="Petzold A."/>
            <person name="Susuki M."/>
            <person name="Suzuki K.-i.T."/>
            <person name="Hayashi T."/>
            <person name="Toyoda A."/>
            <person name="Oliveira C."/>
            <person name="Osipova E."/>
            <person name="Leigh N.D."/>
            <person name="Simon A."/>
            <person name="Yun M.H."/>
        </authorList>
    </citation>
    <scope>NUCLEOTIDE SEQUENCE</scope>
    <source>
        <strain evidence="2">20211129_DDA</strain>
        <tissue evidence="2">Liver</tissue>
    </source>
</reference>
<keyword evidence="3" id="KW-1185">Reference proteome</keyword>